<dbReference type="Proteomes" id="UP000530514">
    <property type="component" value="Unassembled WGS sequence"/>
</dbReference>
<dbReference type="EMBL" id="JACEIP010000031">
    <property type="protein sequence ID" value="MBA4544194.1"/>
    <property type="molecule type" value="Genomic_DNA"/>
</dbReference>
<evidence type="ECO:0000313" key="2">
    <source>
        <dbReference type="EMBL" id="MBA4544194.1"/>
    </source>
</evidence>
<protein>
    <submittedName>
        <fullName evidence="2">Uncharacterized protein</fullName>
    </submittedName>
</protein>
<gene>
    <name evidence="2" type="ORF">H1164_15125</name>
</gene>
<comment type="caution">
    <text evidence="2">The sequence shown here is derived from an EMBL/GenBank/DDBJ whole genome shotgun (WGS) entry which is preliminary data.</text>
</comment>
<name>A0A7W1XCS7_9BACL</name>
<evidence type="ECO:0000313" key="3">
    <source>
        <dbReference type="Proteomes" id="UP000530514"/>
    </source>
</evidence>
<feature type="compositionally biased region" description="Basic and acidic residues" evidence="1">
    <location>
        <begin position="12"/>
        <end position="25"/>
    </location>
</feature>
<feature type="region of interest" description="Disordered" evidence="1">
    <location>
        <begin position="1"/>
        <end position="33"/>
    </location>
</feature>
<dbReference type="AlphaFoldDB" id="A0A7W1XCS7"/>
<sequence>MTKTSFVFSGDNVHKDWKPRDKSNEGHGMISGDHNTVSENCYVINDPDVAGQVSGEKKA</sequence>
<reference evidence="2 3" key="1">
    <citation type="submission" date="2020-07" db="EMBL/GenBank/DDBJ databases">
        <authorList>
            <person name="Feng H."/>
        </authorList>
    </citation>
    <scope>NUCLEOTIDE SEQUENCE [LARGE SCALE GENOMIC DNA]</scope>
    <source>
        <strain evidence="3">s-11</strain>
    </source>
</reference>
<accession>A0A7W1XCS7</accession>
<evidence type="ECO:0000256" key="1">
    <source>
        <dbReference type="SAM" id="MobiDB-lite"/>
    </source>
</evidence>
<organism evidence="2 3">
    <name type="scientific">Thermoactinomyces daqus</name>
    <dbReference type="NCBI Taxonomy" id="1329516"/>
    <lineage>
        <taxon>Bacteria</taxon>
        <taxon>Bacillati</taxon>
        <taxon>Bacillota</taxon>
        <taxon>Bacilli</taxon>
        <taxon>Bacillales</taxon>
        <taxon>Thermoactinomycetaceae</taxon>
        <taxon>Thermoactinomyces</taxon>
    </lineage>
</organism>
<keyword evidence="3" id="KW-1185">Reference proteome</keyword>
<proteinExistence type="predicted"/>